<dbReference type="HOGENOM" id="CLU_065784_1_1_6"/>
<keyword evidence="4" id="KW-0479">Metal-binding</keyword>
<evidence type="ECO:0000256" key="6">
    <source>
        <dbReference type="ARBA" id="ARBA00022833"/>
    </source>
</evidence>
<dbReference type="NCBIfam" id="TIGR00726">
    <property type="entry name" value="peptidoglycan editing factor PgeF"/>
    <property type="match status" value="1"/>
</dbReference>
<dbReference type="PANTHER" id="PTHR30616">
    <property type="entry name" value="UNCHARACTERIZED PROTEIN YFIH"/>
    <property type="match status" value="1"/>
</dbReference>
<evidence type="ECO:0000256" key="8">
    <source>
        <dbReference type="ARBA" id="ARBA00048968"/>
    </source>
</evidence>
<dbReference type="GO" id="GO:0016787">
    <property type="term" value="F:hydrolase activity"/>
    <property type="evidence" value="ECO:0007669"/>
    <property type="project" value="UniProtKB-KW"/>
</dbReference>
<evidence type="ECO:0000313" key="11">
    <source>
        <dbReference type="EMBL" id="EFL91915.1"/>
    </source>
</evidence>
<accession>E0WTN0</accession>
<dbReference type="InterPro" id="IPR038371">
    <property type="entry name" value="Cu_polyphenol_OxRdtase_sf"/>
</dbReference>
<evidence type="ECO:0000313" key="12">
    <source>
        <dbReference type="Proteomes" id="UP000005726"/>
    </source>
</evidence>
<keyword evidence="12" id="KW-1185">Reference proteome</keyword>
<evidence type="ECO:0000256" key="3">
    <source>
        <dbReference type="ARBA" id="ARBA00022679"/>
    </source>
</evidence>
<dbReference type="Gene3D" id="3.60.140.10">
    <property type="entry name" value="CNF1/YfiH-like putative cysteine hydrolases"/>
    <property type="match status" value="1"/>
</dbReference>
<gene>
    <name evidence="11" type="ORF">REG_1396</name>
</gene>
<evidence type="ECO:0000256" key="10">
    <source>
        <dbReference type="RuleBase" id="RU361274"/>
    </source>
</evidence>
<evidence type="ECO:0000256" key="7">
    <source>
        <dbReference type="ARBA" id="ARBA00047989"/>
    </source>
</evidence>
<evidence type="ECO:0000256" key="9">
    <source>
        <dbReference type="ARBA" id="ARBA00049893"/>
    </source>
</evidence>
<organism evidence="11 12">
    <name type="scientific">Candidatus Regiella insecticola LSR1</name>
    <dbReference type="NCBI Taxonomy" id="663321"/>
    <lineage>
        <taxon>Bacteria</taxon>
        <taxon>Pseudomonadati</taxon>
        <taxon>Pseudomonadota</taxon>
        <taxon>Gammaproteobacteria</taxon>
        <taxon>Enterobacterales</taxon>
        <taxon>Enterobacteriaceae</taxon>
        <taxon>aphid secondary symbionts</taxon>
        <taxon>Candidatus Regiella</taxon>
    </lineage>
</organism>
<keyword evidence="5" id="KW-0378">Hydrolase</keyword>
<dbReference type="PANTHER" id="PTHR30616:SF2">
    <property type="entry name" value="PURINE NUCLEOSIDE PHOSPHORYLASE LACC1"/>
    <property type="match status" value="1"/>
</dbReference>
<proteinExistence type="inferred from homology"/>
<dbReference type="InterPro" id="IPR011324">
    <property type="entry name" value="Cytotoxic_necrot_fac-like_cat"/>
</dbReference>
<comment type="similarity">
    <text evidence="2 10">Belongs to the purine nucleoside phosphorylase YfiH/LACC1 family.</text>
</comment>
<comment type="catalytic activity">
    <reaction evidence="9">
        <text>S-methyl-5'-thioadenosine + phosphate = 5-(methylsulfanyl)-alpha-D-ribose 1-phosphate + adenine</text>
        <dbReference type="Rhea" id="RHEA:11852"/>
        <dbReference type="ChEBI" id="CHEBI:16708"/>
        <dbReference type="ChEBI" id="CHEBI:17509"/>
        <dbReference type="ChEBI" id="CHEBI:43474"/>
        <dbReference type="ChEBI" id="CHEBI:58533"/>
        <dbReference type="EC" id="2.4.2.28"/>
    </reaction>
    <physiologicalReaction direction="left-to-right" evidence="9">
        <dbReference type="Rhea" id="RHEA:11853"/>
    </physiologicalReaction>
</comment>
<evidence type="ECO:0000256" key="2">
    <source>
        <dbReference type="ARBA" id="ARBA00007353"/>
    </source>
</evidence>
<evidence type="ECO:0000256" key="1">
    <source>
        <dbReference type="ARBA" id="ARBA00000553"/>
    </source>
</evidence>
<evidence type="ECO:0000256" key="4">
    <source>
        <dbReference type="ARBA" id="ARBA00022723"/>
    </source>
</evidence>
<keyword evidence="6" id="KW-0862">Zinc</keyword>
<reference evidence="11" key="1">
    <citation type="journal article" date="2009" name="Environ. Microbiol.">
        <title>Dynamics of genome evolution in facultative symbionts of aphids.</title>
        <authorList>
            <person name="Degnan P.H."/>
            <person name="Leonardo T.E."/>
            <person name="Cass B.N."/>
            <person name="Hurwitz B."/>
            <person name="Stern D."/>
            <person name="Gibbs R.A."/>
            <person name="Richards S."/>
            <person name="Moran N.A."/>
        </authorList>
    </citation>
    <scope>NUCLEOTIDE SEQUENCE [LARGE SCALE GENOMIC DNA]</scope>
    <source>
        <strain evidence="11">LSR1</strain>
    </source>
</reference>
<dbReference type="EMBL" id="GL379592">
    <property type="protein sequence ID" value="EFL91915.1"/>
    <property type="molecule type" value="Genomic_DNA"/>
</dbReference>
<dbReference type="AlphaFoldDB" id="E0WTN0"/>
<dbReference type="Proteomes" id="UP000005726">
    <property type="component" value="Unassembled WGS sequence"/>
</dbReference>
<dbReference type="SUPFAM" id="SSF64438">
    <property type="entry name" value="CNF1/YfiH-like putative cysteine hydrolases"/>
    <property type="match status" value="1"/>
</dbReference>
<protein>
    <recommendedName>
        <fullName evidence="10">Purine nucleoside phosphorylase</fullName>
    </recommendedName>
</protein>
<dbReference type="Pfam" id="PF02578">
    <property type="entry name" value="Cu-oxidase_4"/>
    <property type="match status" value="1"/>
</dbReference>
<dbReference type="InterPro" id="IPR003730">
    <property type="entry name" value="Cu_polyphenol_OxRdtase"/>
</dbReference>
<comment type="catalytic activity">
    <reaction evidence="8">
        <text>adenosine + phosphate = alpha-D-ribose 1-phosphate + adenine</text>
        <dbReference type="Rhea" id="RHEA:27642"/>
        <dbReference type="ChEBI" id="CHEBI:16335"/>
        <dbReference type="ChEBI" id="CHEBI:16708"/>
        <dbReference type="ChEBI" id="CHEBI:43474"/>
        <dbReference type="ChEBI" id="CHEBI:57720"/>
        <dbReference type="EC" id="2.4.2.1"/>
    </reaction>
    <physiologicalReaction direction="left-to-right" evidence="8">
        <dbReference type="Rhea" id="RHEA:27643"/>
    </physiologicalReaction>
</comment>
<name>E0WTN0_9ENTR</name>
<keyword evidence="3" id="KW-0808">Transferase</keyword>
<comment type="catalytic activity">
    <reaction evidence="7">
        <text>adenosine + H2O + H(+) = inosine + NH4(+)</text>
        <dbReference type="Rhea" id="RHEA:24408"/>
        <dbReference type="ChEBI" id="CHEBI:15377"/>
        <dbReference type="ChEBI" id="CHEBI:15378"/>
        <dbReference type="ChEBI" id="CHEBI:16335"/>
        <dbReference type="ChEBI" id="CHEBI:17596"/>
        <dbReference type="ChEBI" id="CHEBI:28938"/>
        <dbReference type="EC" id="3.5.4.4"/>
    </reaction>
    <physiologicalReaction direction="left-to-right" evidence="7">
        <dbReference type="Rhea" id="RHEA:24409"/>
    </physiologicalReaction>
</comment>
<sequence>MDENGLIIPAWPAPAPAPAPANVNVKAFSTTRHGGISLSPYDSLNLGLDVGDVAANVIANRLRLMKQANLPHMPIWLDQVHGIKVLNVGKECGPDRRADAAYSQIPKQVCAVMTADCLPVLFCSFDGSEVAAAHAGWRGLCAGVLESTLRQFRAKPSTILAWLGPAIGSQQFIVGAEVKQAFTRIDEQSSLAFTPHDNDPEYSANIYLLAKLRLQKAGIEAIYGGGRCTVTESSQFFSYRREGITGRMASLIYIC</sequence>
<dbReference type="RefSeq" id="WP_006705065.1">
    <property type="nucleotide sequence ID" value="NZ_CAWLGB010000004.1"/>
</dbReference>
<dbReference type="NCBIfam" id="NF007998">
    <property type="entry name" value="PRK10723.1"/>
    <property type="match status" value="1"/>
</dbReference>
<dbReference type="CDD" id="cd16833">
    <property type="entry name" value="YfiH"/>
    <property type="match status" value="1"/>
</dbReference>
<comment type="catalytic activity">
    <reaction evidence="1">
        <text>inosine + phosphate = alpha-D-ribose 1-phosphate + hypoxanthine</text>
        <dbReference type="Rhea" id="RHEA:27646"/>
        <dbReference type="ChEBI" id="CHEBI:17368"/>
        <dbReference type="ChEBI" id="CHEBI:17596"/>
        <dbReference type="ChEBI" id="CHEBI:43474"/>
        <dbReference type="ChEBI" id="CHEBI:57720"/>
        <dbReference type="EC" id="2.4.2.1"/>
    </reaction>
    <physiologicalReaction direction="left-to-right" evidence="1">
        <dbReference type="Rhea" id="RHEA:27647"/>
    </physiologicalReaction>
</comment>
<evidence type="ECO:0000256" key="5">
    <source>
        <dbReference type="ARBA" id="ARBA00022801"/>
    </source>
</evidence>
<dbReference type="GO" id="GO:0005507">
    <property type="term" value="F:copper ion binding"/>
    <property type="evidence" value="ECO:0007669"/>
    <property type="project" value="TreeGrafter"/>
</dbReference>
<dbReference type="GO" id="GO:0017061">
    <property type="term" value="F:S-methyl-5-thioadenosine phosphorylase activity"/>
    <property type="evidence" value="ECO:0007669"/>
    <property type="project" value="UniProtKB-EC"/>
</dbReference>